<keyword evidence="2" id="KW-0732">Signal</keyword>
<evidence type="ECO:0000256" key="2">
    <source>
        <dbReference type="SAM" id="SignalP"/>
    </source>
</evidence>
<feature type="chain" id="PRO_5012835620" evidence="2">
    <location>
        <begin position="22"/>
        <end position="67"/>
    </location>
</feature>
<feature type="signal peptide" evidence="2">
    <location>
        <begin position="1"/>
        <end position="21"/>
    </location>
</feature>
<reference evidence="4" key="1">
    <citation type="submission" date="2017-09" db="EMBL/GenBank/DDBJ databases">
        <authorList>
            <person name="Regsiter A."/>
            <person name="William W."/>
        </authorList>
    </citation>
    <scope>NUCLEOTIDE SEQUENCE [LARGE SCALE GENOMIC DNA]</scope>
    <source>
        <strain evidence="4">500-1</strain>
    </source>
</reference>
<dbReference type="AlphaFoldDB" id="A0A2C8FAL9"/>
<evidence type="ECO:0000313" key="3">
    <source>
        <dbReference type="EMBL" id="SOB59686.1"/>
    </source>
</evidence>
<dbReference type="RefSeq" id="WP_097012523.1">
    <property type="nucleotide sequence ID" value="NZ_LT907975.1"/>
</dbReference>
<accession>A0A2C8FAL9</accession>
<dbReference type="Proteomes" id="UP000219215">
    <property type="component" value="Chromosome DPRO"/>
</dbReference>
<keyword evidence="4" id="KW-1185">Reference proteome</keyword>
<name>A0A2C8FAL9_9BACT</name>
<proteinExistence type="predicted"/>
<evidence type="ECO:0000256" key="1">
    <source>
        <dbReference type="SAM" id="MobiDB-lite"/>
    </source>
</evidence>
<feature type="compositionally biased region" description="Basic and acidic residues" evidence="1">
    <location>
        <begin position="53"/>
        <end position="67"/>
    </location>
</feature>
<sequence length="67" mass="7263">MRIVLMIVALMMLTIPATSQAQISHVPDAYVLAANKDDRDKPGKVIITGKGGKVKDVRKSSGKDKKK</sequence>
<organism evidence="3 4">
    <name type="scientific">Pseudodesulfovibrio profundus</name>
    <dbReference type="NCBI Taxonomy" id="57320"/>
    <lineage>
        <taxon>Bacteria</taxon>
        <taxon>Pseudomonadati</taxon>
        <taxon>Thermodesulfobacteriota</taxon>
        <taxon>Desulfovibrionia</taxon>
        <taxon>Desulfovibrionales</taxon>
        <taxon>Desulfovibrionaceae</taxon>
    </lineage>
</organism>
<feature type="region of interest" description="Disordered" evidence="1">
    <location>
        <begin position="40"/>
        <end position="67"/>
    </location>
</feature>
<gene>
    <name evidence="3" type="ORF">DPRO_2776</name>
</gene>
<dbReference type="KEGG" id="pprf:DPRO_2776"/>
<protein>
    <submittedName>
        <fullName evidence="3">Uncharacterized protein</fullName>
    </submittedName>
</protein>
<evidence type="ECO:0000313" key="4">
    <source>
        <dbReference type="Proteomes" id="UP000219215"/>
    </source>
</evidence>
<dbReference type="EMBL" id="LT907975">
    <property type="protein sequence ID" value="SOB59686.1"/>
    <property type="molecule type" value="Genomic_DNA"/>
</dbReference>